<dbReference type="Pfam" id="PF03572">
    <property type="entry name" value="Peptidase_S41"/>
    <property type="match status" value="1"/>
</dbReference>
<dbReference type="OrthoDB" id="9758793at2"/>
<dbReference type="PANTHER" id="PTHR11261:SF3">
    <property type="entry name" value="RETINOL-BINDING PROTEIN 3"/>
    <property type="match status" value="1"/>
</dbReference>
<dbReference type="Gene3D" id="3.90.226.10">
    <property type="entry name" value="2-enoyl-CoA Hydratase, Chain A, domain 1"/>
    <property type="match status" value="1"/>
</dbReference>
<dbReference type="CDD" id="cd07563">
    <property type="entry name" value="Peptidase_S41_IRBP"/>
    <property type="match status" value="1"/>
</dbReference>
<gene>
    <name evidence="3" type="ORF">SAMN06296416_108129</name>
</gene>
<evidence type="ECO:0000259" key="2">
    <source>
        <dbReference type="SMART" id="SM00245"/>
    </source>
</evidence>
<evidence type="ECO:0000256" key="1">
    <source>
        <dbReference type="SAM" id="SignalP"/>
    </source>
</evidence>
<dbReference type="SMART" id="SM00245">
    <property type="entry name" value="TSPc"/>
    <property type="match status" value="1"/>
</dbReference>
<dbReference type="InterPro" id="IPR005151">
    <property type="entry name" value="Tail-specific_protease"/>
</dbReference>
<organism evidence="3 4">
    <name type="scientific">Pseudoxanthomonas wuyuanensis</name>
    <dbReference type="NCBI Taxonomy" id="1073196"/>
    <lineage>
        <taxon>Bacteria</taxon>
        <taxon>Pseudomonadati</taxon>
        <taxon>Pseudomonadota</taxon>
        <taxon>Gammaproteobacteria</taxon>
        <taxon>Lysobacterales</taxon>
        <taxon>Lysobacteraceae</taxon>
        <taxon>Pseudoxanthomonas</taxon>
    </lineage>
</organism>
<dbReference type="AlphaFoldDB" id="A0A286DBL8"/>
<dbReference type="Proteomes" id="UP000219374">
    <property type="component" value="Unassembled WGS sequence"/>
</dbReference>
<dbReference type="InterPro" id="IPR029045">
    <property type="entry name" value="ClpP/crotonase-like_dom_sf"/>
</dbReference>
<dbReference type="Gene3D" id="3.30.750.44">
    <property type="match status" value="1"/>
</dbReference>
<evidence type="ECO:0000313" key="4">
    <source>
        <dbReference type="Proteomes" id="UP000219374"/>
    </source>
</evidence>
<dbReference type="SUPFAM" id="SSF52096">
    <property type="entry name" value="ClpP/crotonase"/>
    <property type="match status" value="1"/>
</dbReference>
<feature type="domain" description="Tail specific protease" evidence="2">
    <location>
        <begin position="103"/>
        <end position="299"/>
    </location>
</feature>
<accession>A0A286DBL8</accession>
<dbReference type="PANTHER" id="PTHR11261">
    <property type="entry name" value="INTERPHOTORECEPTOR RETINOID-BINDING PROTEIN"/>
    <property type="match status" value="1"/>
</dbReference>
<sequence>MIRAVLCLVALLLVPVAALHATEPRAVVERVAAAIEREYFDAGRGSEIAVALRKDAARGDFDRFSNPQELATALTTRLKAQDRHFNVRWSANAGQAAPAARGPSEREESRNNFGIRRVEILPGNVGYLDLRYFADFDYGVDPSQAPARQAIDAALQVLGHVDALLIDLRDNGGGSPAMVGYLASAFVAPDADIYNRFRSREGTTSEAPAQPHPAPRTQLPLYLLVSGRTGSAAEAFAYTLKNAKRATLVGQATGGAANPGRPFGIGGGFSVFVSTGSPVSPISGGNWEGTGVAPDVETAAADALAKAQQLALALLVEHGAGEHARWSLDALIASAPPVAPAALAALAGDYGAVRVTAADGALILQQGRRPPLRLRPLSEGLFFVDGEPTRRVRFERQQDGRSTALELMWADGQVARHVRGEDGGH</sequence>
<dbReference type="EMBL" id="OCND01000008">
    <property type="protein sequence ID" value="SOD56008.1"/>
    <property type="molecule type" value="Genomic_DNA"/>
</dbReference>
<keyword evidence="4" id="KW-1185">Reference proteome</keyword>
<feature type="signal peptide" evidence="1">
    <location>
        <begin position="1"/>
        <end position="21"/>
    </location>
</feature>
<dbReference type="GO" id="GO:0006508">
    <property type="term" value="P:proteolysis"/>
    <property type="evidence" value="ECO:0007669"/>
    <property type="project" value="InterPro"/>
</dbReference>
<evidence type="ECO:0000313" key="3">
    <source>
        <dbReference type="EMBL" id="SOD56008.1"/>
    </source>
</evidence>
<name>A0A286DBL8_9GAMM</name>
<feature type="chain" id="PRO_5012515823" evidence="1">
    <location>
        <begin position="22"/>
        <end position="425"/>
    </location>
</feature>
<dbReference type="RefSeq" id="WP_097122929.1">
    <property type="nucleotide sequence ID" value="NZ_OCND01000008.1"/>
</dbReference>
<keyword evidence="1" id="KW-0732">Signal</keyword>
<dbReference type="GO" id="GO:0008236">
    <property type="term" value="F:serine-type peptidase activity"/>
    <property type="evidence" value="ECO:0007669"/>
    <property type="project" value="InterPro"/>
</dbReference>
<reference evidence="3 4" key="1">
    <citation type="submission" date="2017-09" db="EMBL/GenBank/DDBJ databases">
        <authorList>
            <person name="Ehlers B."/>
            <person name="Leendertz F.H."/>
        </authorList>
    </citation>
    <scope>NUCLEOTIDE SEQUENCE [LARGE SCALE GENOMIC DNA]</scope>
    <source>
        <strain evidence="3 4">CGMCC 1.10978</strain>
    </source>
</reference>
<proteinExistence type="predicted"/>
<protein>
    <submittedName>
        <fullName evidence="3">Peptidase family S41</fullName>
    </submittedName>
</protein>